<dbReference type="Pfam" id="PF14464">
    <property type="entry name" value="Prok-JAB"/>
    <property type="match status" value="1"/>
</dbReference>
<name>X1HKP4_9ZZZZ</name>
<accession>X1HKP4</accession>
<evidence type="ECO:0000313" key="7">
    <source>
        <dbReference type="EMBL" id="GAH54409.1"/>
    </source>
</evidence>
<gene>
    <name evidence="7" type="ORF">S03H2_28126</name>
</gene>
<dbReference type="GO" id="GO:0006508">
    <property type="term" value="P:proteolysis"/>
    <property type="evidence" value="ECO:0007669"/>
    <property type="project" value="UniProtKB-KW"/>
</dbReference>
<dbReference type="Gene3D" id="3.40.140.10">
    <property type="entry name" value="Cytidine Deaminase, domain 2"/>
    <property type="match status" value="1"/>
</dbReference>
<proteinExistence type="predicted"/>
<evidence type="ECO:0000256" key="1">
    <source>
        <dbReference type="ARBA" id="ARBA00022670"/>
    </source>
</evidence>
<dbReference type="GO" id="GO:0046872">
    <property type="term" value="F:metal ion binding"/>
    <property type="evidence" value="ECO:0007669"/>
    <property type="project" value="UniProtKB-KW"/>
</dbReference>
<keyword evidence="4" id="KW-0862">Zinc</keyword>
<sequence>EFSDQIRQVKISSVVIKIFKRYEQKEGKFESGGILLGYVYEDHDNIVKVTKPSQFDSKSLTFFNRSKIPAQLQINRSWKKSKGSLIYLGEWHTHSEIEPTPSKVDIEMIKKTFKETAMEIDFLYLIIVGMSNTYWVGKQTSNSLTKFDRIG</sequence>
<evidence type="ECO:0000256" key="4">
    <source>
        <dbReference type="ARBA" id="ARBA00022833"/>
    </source>
</evidence>
<dbReference type="AlphaFoldDB" id="X1HKP4"/>
<dbReference type="SUPFAM" id="SSF102712">
    <property type="entry name" value="JAB1/MPN domain"/>
    <property type="match status" value="1"/>
</dbReference>
<evidence type="ECO:0000256" key="5">
    <source>
        <dbReference type="ARBA" id="ARBA00023049"/>
    </source>
</evidence>
<keyword evidence="1" id="KW-0645">Protease</keyword>
<keyword evidence="2" id="KW-0479">Metal-binding</keyword>
<comment type="caution">
    <text evidence="7">The sequence shown here is derived from an EMBL/GenBank/DDBJ whole genome shotgun (WGS) entry which is preliminary data.</text>
</comment>
<keyword evidence="5" id="KW-0482">Metalloprotease</keyword>
<evidence type="ECO:0000259" key="6">
    <source>
        <dbReference type="Pfam" id="PF14464"/>
    </source>
</evidence>
<keyword evidence="3" id="KW-0378">Hydrolase</keyword>
<feature type="non-terminal residue" evidence="7">
    <location>
        <position position="1"/>
    </location>
</feature>
<dbReference type="GO" id="GO:0008237">
    <property type="term" value="F:metallopeptidase activity"/>
    <property type="evidence" value="ECO:0007669"/>
    <property type="project" value="UniProtKB-KW"/>
</dbReference>
<evidence type="ECO:0000256" key="2">
    <source>
        <dbReference type="ARBA" id="ARBA00022723"/>
    </source>
</evidence>
<feature type="domain" description="JAB" evidence="6">
    <location>
        <begin position="19"/>
        <end position="129"/>
    </location>
</feature>
<dbReference type="InterPro" id="IPR028090">
    <property type="entry name" value="JAB_dom_prok"/>
</dbReference>
<organism evidence="7">
    <name type="scientific">marine sediment metagenome</name>
    <dbReference type="NCBI Taxonomy" id="412755"/>
    <lineage>
        <taxon>unclassified sequences</taxon>
        <taxon>metagenomes</taxon>
        <taxon>ecological metagenomes</taxon>
    </lineage>
</organism>
<protein>
    <recommendedName>
        <fullName evidence="6">JAB domain-containing protein</fullName>
    </recommendedName>
</protein>
<reference evidence="7" key="1">
    <citation type="journal article" date="2014" name="Front. Microbiol.">
        <title>High frequency of phylogenetically diverse reductive dehalogenase-homologous genes in deep subseafloor sedimentary metagenomes.</title>
        <authorList>
            <person name="Kawai M."/>
            <person name="Futagami T."/>
            <person name="Toyoda A."/>
            <person name="Takaki Y."/>
            <person name="Nishi S."/>
            <person name="Hori S."/>
            <person name="Arai W."/>
            <person name="Tsubouchi T."/>
            <person name="Morono Y."/>
            <person name="Uchiyama I."/>
            <person name="Ito T."/>
            <person name="Fujiyama A."/>
            <person name="Inagaki F."/>
            <person name="Takami H."/>
        </authorList>
    </citation>
    <scope>NUCLEOTIDE SEQUENCE</scope>
    <source>
        <strain evidence="7">Expedition CK06-06</strain>
    </source>
</reference>
<dbReference type="EMBL" id="BARU01016941">
    <property type="protein sequence ID" value="GAH54409.1"/>
    <property type="molecule type" value="Genomic_DNA"/>
</dbReference>
<evidence type="ECO:0000256" key="3">
    <source>
        <dbReference type="ARBA" id="ARBA00022801"/>
    </source>
</evidence>